<dbReference type="EMBL" id="CAJVQB010067396">
    <property type="protein sequence ID" value="CAG8841940.1"/>
    <property type="molecule type" value="Genomic_DNA"/>
</dbReference>
<evidence type="ECO:0000313" key="2">
    <source>
        <dbReference type="Proteomes" id="UP000789901"/>
    </source>
</evidence>
<protein>
    <submittedName>
        <fullName evidence="1">15073_t:CDS:1</fullName>
    </submittedName>
</protein>
<comment type="caution">
    <text evidence="1">The sequence shown here is derived from an EMBL/GenBank/DDBJ whole genome shotgun (WGS) entry which is preliminary data.</text>
</comment>
<sequence length="46" mass="5507">RCTTKKVKLKLLTPFNSLSKEQLEQQEKCEVNIYSKQKIQQLIERN</sequence>
<name>A0ABN7WW80_GIGMA</name>
<gene>
    <name evidence="1" type="ORF">GMARGA_LOCUS35712</name>
</gene>
<feature type="non-terminal residue" evidence="1">
    <location>
        <position position="1"/>
    </location>
</feature>
<evidence type="ECO:0000313" key="1">
    <source>
        <dbReference type="EMBL" id="CAG8841940.1"/>
    </source>
</evidence>
<accession>A0ABN7WW80</accession>
<organism evidence="1 2">
    <name type="scientific">Gigaspora margarita</name>
    <dbReference type="NCBI Taxonomy" id="4874"/>
    <lineage>
        <taxon>Eukaryota</taxon>
        <taxon>Fungi</taxon>
        <taxon>Fungi incertae sedis</taxon>
        <taxon>Mucoromycota</taxon>
        <taxon>Glomeromycotina</taxon>
        <taxon>Glomeromycetes</taxon>
        <taxon>Diversisporales</taxon>
        <taxon>Gigasporaceae</taxon>
        <taxon>Gigaspora</taxon>
    </lineage>
</organism>
<reference evidence="1 2" key="1">
    <citation type="submission" date="2021-06" db="EMBL/GenBank/DDBJ databases">
        <authorList>
            <person name="Kallberg Y."/>
            <person name="Tangrot J."/>
            <person name="Rosling A."/>
        </authorList>
    </citation>
    <scope>NUCLEOTIDE SEQUENCE [LARGE SCALE GENOMIC DNA]</scope>
    <source>
        <strain evidence="1 2">120-4 pot B 10/14</strain>
    </source>
</reference>
<feature type="non-terminal residue" evidence="1">
    <location>
        <position position="46"/>
    </location>
</feature>
<keyword evidence="2" id="KW-1185">Reference proteome</keyword>
<dbReference type="Proteomes" id="UP000789901">
    <property type="component" value="Unassembled WGS sequence"/>
</dbReference>
<proteinExistence type="predicted"/>